<proteinExistence type="predicted"/>
<gene>
    <name evidence="3" type="ORF">J5N97_000757</name>
</gene>
<organism evidence="3 4">
    <name type="scientific">Dioscorea zingiberensis</name>
    <dbReference type="NCBI Taxonomy" id="325984"/>
    <lineage>
        <taxon>Eukaryota</taxon>
        <taxon>Viridiplantae</taxon>
        <taxon>Streptophyta</taxon>
        <taxon>Embryophyta</taxon>
        <taxon>Tracheophyta</taxon>
        <taxon>Spermatophyta</taxon>
        <taxon>Magnoliopsida</taxon>
        <taxon>Liliopsida</taxon>
        <taxon>Dioscoreales</taxon>
        <taxon>Dioscoreaceae</taxon>
        <taxon>Dioscorea</taxon>
    </lineage>
</organism>
<evidence type="ECO:0000313" key="3">
    <source>
        <dbReference type="EMBL" id="KAJ0961257.1"/>
    </source>
</evidence>
<evidence type="ECO:0000256" key="1">
    <source>
        <dbReference type="SAM" id="MobiDB-lite"/>
    </source>
</evidence>
<comment type="caution">
    <text evidence="3">The sequence shown here is derived from an EMBL/GenBank/DDBJ whole genome shotgun (WGS) entry which is preliminary data.</text>
</comment>
<dbReference type="Proteomes" id="UP001085076">
    <property type="component" value="Unassembled WGS sequence"/>
</dbReference>
<dbReference type="AlphaFoldDB" id="A0A9D5BV21"/>
<dbReference type="EMBL" id="JAGGNH010000033">
    <property type="protein sequence ID" value="KAJ0961257.1"/>
    <property type="molecule type" value="Genomic_DNA"/>
</dbReference>
<evidence type="ECO:0000313" key="4">
    <source>
        <dbReference type="Proteomes" id="UP001085076"/>
    </source>
</evidence>
<name>A0A9D5BV21_9LILI</name>
<protein>
    <submittedName>
        <fullName evidence="3">Uncharacterized protein</fullName>
    </submittedName>
</protein>
<reference evidence="3 4" key="1">
    <citation type="journal article" date="2022" name="Hortic Res">
        <title>The genome of Dioscorea zingiberensis sheds light on the biosynthesis, origin and evolution of the medicinally important diosgenin saponins.</title>
        <authorList>
            <person name="Li Y."/>
            <person name="Tan C."/>
            <person name="Li Z."/>
            <person name="Guo J."/>
            <person name="Li S."/>
            <person name="Chen X."/>
            <person name="Wang C."/>
            <person name="Dai X."/>
            <person name="Yang H."/>
            <person name="Song W."/>
            <person name="Hou L."/>
            <person name="Xu J."/>
            <person name="Tong Z."/>
            <person name="Xu A."/>
            <person name="Yuan X."/>
            <person name="Wang W."/>
            <person name="Yang Q."/>
            <person name="Chen L."/>
            <person name="Sun Z."/>
            <person name="Wang K."/>
            <person name="Pan B."/>
            <person name="Chen J."/>
            <person name="Bao Y."/>
            <person name="Liu F."/>
            <person name="Qi X."/>
            <person name="Gang D.R."/>
            <person name="Wen J."/>
            <person name="Li J."/>
        </authorList>
    </citation>
    <scope>NUCLEOTIDE SEQUENCE [LARGE SCALE GENOMIC DNA]</scope>
    <source>
        <strain evidence="3">Dzin_1.0</strain>
    </source>
</reference>
<accession>A0A9D5BV21</accession>
<feature type="chain" id="PRO_5039313183" evidence="2">
    <location>
        <begin position="29"/>
        <end position="237"/>
    </location>
</feature>
<feature type="signal peptide" evidence="2">
    <location>
        <begin position="1"/>
        <end position="28"/>
    </location>
</feature>
<sequence length="237" mass="26702">MVALQREFMALWFLWLVVVFHPIPRVYANDEELGSKLGHSVYPDDHVIRVKFTSSFLSDLGNAELSGKLMPQLGQLRNLQYLHHEGTGEHEEVLHHQGLKGPEGWVGSDEIAGVVEALVDEQWTCDVKPLWDGRFIVPFPSVELARHTEATGPLRLFNFTLDPGHRNCGTAERQRCIALDHSEAAPYGLLEPGHYGEATKARQGPGPGEWPKWSIRRRPQGLHPDQEAEEATLHYPL</sequence>
<keyword evidence="4" id="KW-1185">Reference proteome</keyword>
<keyword evidence="2" id="KW-0732">Signal</keyword>
<evidence type="ECO:0000256" key="2">
    <source>
        <dbReference type="SAM" id="SignalP"/>
    </source>
</evidence>
<dbReference type="OrthoDB" id="2009792at2759"/>
<feature type="region of interest" description="Disordered" evidence="1">
    <location>
        <begin position="190"/>
        <end position="237"/>
    </location>
</feature>